<sequence>MDENTAQQNRPQRRNTLCPGELQRIAVCSDDDNAAGFSESGFEDEKMAFEQSVVVSMKRRAGACRGSTLTRNRMKRFPVKVFDELRSQDAMWRSAVFSMYSGFADDMRFRDDRSGLEGFGLLSLDGCLVDAERVDRIGENLQAEQVVGWESLSPLQRVLIVSVAAAAAANSKRGDEIKVLRGSLHDRDQALDVMQRKMNDLWERIFFLQDQSSSIKNNKESGNEFREHEDDINVEGLMNTCSWESRGQGSRKGLGNCKVKTGEAETNSFNPHHAPCAAAILELKRRTEFILEKEAANVMAAFTSVLDKVEGLESHEVVQMHEGIQNKGQGFSLGNLKLSVQQASAQINSLQMSLFDMWHTLLPEALCSVNISPSELDHYLDKAKMDSSMFFPSKQFNTQAWKQWLNMQEHSSFESNFLPNHQSETEEDGFFYKLPVAATEQEERRLSNMSDCTSIASVSEQNIWPSVEVDSNYAIVAAVKKTVDKIIAPCDTQSSGSKDGSQESVAEKLLGELEIAAEKVANMETELGKLKEYIIVCDKKRQDAEEKLAEAVKQGVHNQLNLAAKEEEIARLQKDCKQKDAIIKEMTLAAQRSKAASGKRLTMAEEACKKKNSTIKRLKEDVACLEEKVSQLMSLKIPPSLILNTDSSIPPVMSTNFLFDVDIPSSPDSTEKTNGFPIECLTLDQDLVAGGYSSSSSWGFRRESTGNSRTSSPASGRFRTESTENSRNSSPTSARFRKVLSTGTSRSSSPNTARSRREGLCKNGDDVRRYTNENTKSGSSCSQKITSSRSGNVLSGVDTNSNLKSRRSTESEEVHRDMRNNQISKSKDNKARK</sequence>
<dbReference type="Proteomes" id="UP000824469">
    <property type="component" value="Unassembled WGS sequence"/>
</dbReference>
<feature type="compositionally biased region" description="Polar residues" evidence="2">
    <location>
        <begin position="772"/>
        <end position="803"/>
    </location>
</feature>
<dbReference type="AlphaFoldDB" id="A0AA38LJ62"/>
<dbReference type="PANTHER" id="PTHR35507:SF1">
    <property type="entry name" value="TMF_TATA_BD DOMAIN-CONTAINING PROTEIN"/>
    <property type="match status" value="1"/>
</dbReference>
<evidence type="ECO:0000313" key="3">
    <source>
        <dbReference type="EMBL" id="KAH9326718.1"/>
    </source>
</evidence>
<feature type="coiled-coil region" evidence="1">
    <location>
        <begin position="562"/>
        <end position="635"/>
    </location>
</feature>
<reference evidence="3 4" key="1">
    <citation type="journal article" date="2021" name="Nat. Plants">
        <title>The Taxus genome provides insights into paclitaxel biosynthesis.</title>
        <authorList>
            <person name="Xiong X."/>
            <person name="Gou J."/>
            <person name="Liao Q."/>
            <person name="Li Y."/>
            <person name="Zhou Q."/>
            <person name="Bi G."/>
            <person name="Li C."/>
            <person name="Du R."/>
            <person name="Wang X."/>
            <person name="Sun T."/>
            <person name="Guo L."/>
            <person name="Liang H."/>
            <person name="Lu P."/>
            <person name="Wu Y."/>
            <person name="Zhang Z."/>
            <person name="Ro D.K."/>
            <person name="Shang Y."/>
            <person name="Huang S."/>
            <person name="Yan J."/>
        </authorList>
    </citation>
    <scope>NUCLEOTIDE SEQUENCE [LARGE SCALE GENOMIC DNA]</scope>
    <source>
        <strain evidence="3">Ta-2019</strain>
    </source>
</reference>
<feature type="compositionally biased region" description="Basic and acidic residues" evidence="2">
    <location>
        <begin position="807"/>
        <end position="833"/>
    </location>
</feature>
<feature type="coiled-coil region" evidence="1">
    <location>
        <begin position="506"/>
        <end position="533"/>
    </location>
</feature>
<feature type="compositionally biased region" description="Polar residues" evidence="2">
    <location>
        <begin position="705"/>
        <end position="714"/>
    </location>
</feature>
<name>A0AA38LJ62_TAXCH</name>
<keyword evidence="1" id="KW-0175">Coiled coil</keyword>
<feature type="compositionally biased region" description="Basic and acidic residues" evidence="2">
    <location>
        <begin position="755"/>
        <end position="771"/>
    </location>
</feature>
<keyword evidence="4" id="KW-1185">Reference proteome</keyword>
<dbReference type="OMA" id="WLNMQEH"/>
<dbReference type="EMBL" id="JAHRHJ020000002">
    <property type="protein sequence ID" value="KAH9326718.1"/>
    <property type="molecule type" value="Genomic_DNA"/>
</dbReference>
<feature type="non-terminal residue" evidence="3">
    <location>
        <position position="1"/>
    </location>
</feature>
<organism evidence="3 4">
    <name type="scientific">Taxus chinensis</name>
    <name type="common">Chinese yew</name>
    <name type="synonym">Taxus wallichiana var. chinensis</name>
    <dbReference type="NCBI Taxonomy" id="29808"/>
    <lineage>
        <taxon>Eukaryota</taxon>
        <taxon>Viridiplantae</taxon>
        <taxon>Streptophyta</taxon>
        <taxon>Embryophyta</taxon>
        <taxon>Tracheophyta</taxon>
        <taxon>Spermatophyta</taxon>
        <taxon>Pinopsida</taxon>
        <taxon>Pinidae</taxon>
        <taxon>Conifers II</taxon>
        <taxon>Cupressales</taxon>
        <taxon>Taxaceae</taxon>
        <taxon>Taxus</taxon>
    </lineage>
</organism>
<evidence type="ECO:0000256" key="1">
    <source>
        <dbReference type="SAM" id="Coils"/>
    </source>
</evidence>
<feature type="compositionally biased region" description="Polar residues" evidence="2">
    <location>
        <begin position="741"/>
        <end position="753"/>
    </location>
</feature>
<gene>
    <name evidence="3" type="ORF">KI387_006896</name>
</gene>
<evidence type="ECO:0000256" key="2">
    <source>
        <dbReference type="SAM" id="MobiDB-lite"/>
    </source>
</evidence>
<protein>
    <submittedName>
        <fullName evidence="3">Uncharacterized protein</fullName>
    </submittedName>
</protein>
<accession>A0AA38LJ62</accession>
<evidence type="ECO:0000313" key="4">
    <source>
        <dbReference type="Proteomes" id="UP000824469"/>
    </source>
</evidence>
<proteinExistence type="predicted"/>
<comment type="caution">
    <text evidence="3">The sequence shown here is derived from an EMBL/GenBank/DDBJ whole genome shotgun (WGS) entry which is preliminary data.</text>
</comment>
<dbReference type="PANTHER" id="PTHR35507">
    <property type="entry name" value="OS09G0488600 PROTEIN"/>
    <property type="match status" value="1"/>
</dbReference>
<feature type="region of interest" description="Disordered" evidence="2">
    <location>
        <begin position="695"/>
        <end position="833"/>
    </location>
</feature>